<name>A0A0F9I2B8_9ZZZZ</name>
<comment type="caution">
    <text evidence="1">The sequence shown here is derived from an EMBL/GenBank/DDBJ whole genome shotgun (WGS) entry which is preliminary data.</text>
</comment>
<evidence type="ECO:0000313" key="1">
    <source>
        <dbReference type="EMBL" id="KKL87970.1"/>
    </source>
</evidence>
<dbReference type="AlphaFoldDB" id="A0A0F9I2B8"/>
<reference evidence="1" key="1">
    <citation type="journal article" date="2015" name="Nature">
        <title>Complex archaea that bridge the gap between prokaryotes and eukaryotes.</title>
        <authorList>
            <person name="Spang A."/>
            <person name="Saw J.H."/>
            <person name="Jorgensen S.L."/>
            <person name="Zaremba-Niedzwiedzka K."/>
            <person name="Martijn J."/>
            <person name="Lind A.E."/>
            <person name="van Eijk R."/>
            <person name="Schleper C."/>
            <person name="Guy L."/>
            <person name="Ettema T.J."/>
        </authorList>
    </citation>
    <scope>NUCLEOTIDE SEQUENCE</scope>
</reference>
<gene>
    <name evidence="1" type="ORF">LCGC14_1929380</name>
</gene>
<dbReference type="EMBL" id="LAZR01020695">
    <property type="protein sequence ID" value="KKL87970.1"/>
    <property type="molecule type" value="Genomic_DNA"/>
</dbReference>
<proteinExistence type="predicted"/>
<sequence length="65" mass="7020">MTYGIGRVPADVDQTSEALAELEAQRLQPRPKPTKICSNCGQSTNELMTSAHGSVCPDCYDECSD</sequence>
<organism evidence="1">
    <name type="scientific">marine sediment metagenome</name>
    <dbReference type="NCBI Taxonomy" id="412755"/>
    <lineage>
        <taxon>unclassified sequences</taxon>
        <taxon>metagenomes</taxon>
        <taxon>ecological metagenomes</taxon>
    </lineage>
</organism>
<protein>
    <submittedName>
        <fullName evidence="1">Uncharacterized protein</fullName>
    </submittedName>
</protein>
<accession>A0A0F9I2B8</accession>